<evidence type="ECO:0000313" key="2">
    <source>
        <dbReference type="Proteomes" id="UP001224890"/>
    </source>
</evidence>
<protein>
    <submittedName>
        <fullName evidence="1">Uncharacterized protein</fullName>
    </submittedName>
</protein>
<organism evidence="1 2">
    <name type="scientific">Colletotrichum godetiae</name>
    <dbReference type="NCBI Taxonomy" id="1209918"/>
    <lineage>
        <taxon>Eukaryota</taxon>
        <taxon>Fungi</taxon>
        <taxon>Dikarya</taxon>
        <taxon>Ascomycota</taxon>
        <taxon>Pezizomycotina</taxon>
        <taxon>Sordariomycetes</taxon>
        <taxon>Hypocreomycetidae</taxon>
        <taxon>Glomerellales</taxon>
        <taxon>Glomerellaceae</taxon>
        <taxon>Colletotrichum</taxon>
        <taxon>Colletotrichum acutatum species complex</taxon>
    </lineage>
</organism>
<comment type="caution">
    <text evidence="1">The sequence shown here is derived from an EMBL/GenBank/DDBJ whole genome shotgun (WGS) entry which is preliminary data.</text>
</comment>
<proteinExistence type="predicted"/>
<gene>
    <name evidence="1" type="ORF">BDP55DRAFT_662188</name>
</gene>
<dbReference type="GeneID" id="85459308"/>
<reference evidence="1" key="1">
    <citation type="submission" date="2021-06" db="EMBL/GenBank/DDBJ databases">
        <title>Comparative genomics, transcriptomics and evolutionary studies reveal genomic signatures of adaptation to plant cell wall in hemibiotrophic fungi.</title>
        <authorList>
            <consortium name="DOE Joint Genome Institute"/>
            <person name="Baroncelli R."/>
            <person name="Diaz J.F."/>
            <person name="Benocci T."/>
            <person name="Peng M."/>
            <person name="Battaglia E."/>
            <person name="Haridas S."/>
            <person name="Andreopoulos W."/>
            <person name="Labutti K."/>
            <person name="Pangilinan J."/>
            <person name="Floch G.L."/>
            <person name="Makela M.R."/>
            <person name="Henrissat B."/>
            <person name="Grigoriev I.V."/>
            <person name="Crouch J.A."/>
            <person name="De Vries R.P."/>
            <person name="Sukno S.A."/>
            <person name="Thon M.R."/>
        </authorList>
    </citation>
    <scope>NUCLEOTIDE SEQUENCE</scope>
    <source>
        <strain evidence="1">CBS 193.32</strain>
    </source>
</reference>
<name>A0AAJ0EWE4_9PEZI</name>
<accession>A0AAJ0EWE4</accession>
<sequence>MDLFSKPVLTSEYACTSKESAWCCCFEFCGGLIVFVLETPLSSVQTQHVKRIYMIVERLQLFPLP</sequence>
<dbReference type="EMBL" id="JAHMHR010000018">
    <property type="protein sequence ID" value="KAK1676283.1"/>
    <property type="molecule type" value="Genomic_DNA"/>
</dbReference>
<dbReference type="AlphaFoldDB" id="A0AAJ0EWE4"/>
<evidence type="ECO:0000313" key="1">
    <source>
        <dbReference type="EMBL" id="KAK1676283.1"/>
    </source>
</evidence>
<dbReference type="Proteomes" id="UP001224890">
    <property type="component" value="Unassembled WGS sequence"/>
</dbReference>
<dbReference type="RefSeq" id="XP_060430286.1">
    <property type="nucleotide sequence ID" value="XM_060574782.1"/>
</dbReference>
<keyword evidence="2" id="KW-1185">Reference proteome</keyword>